<dbReference type="Pfam" id="PF00361">
    <property type="entry name" value="Proton_antipo_M"/>
    <property type="match status" value="1"/>
</dbReference>
<comment type="subcellular location">
    <subcellularLocation>
        <location evidence="1">Cell membrane</location>
        <topology evidence="1">Multi-pass membrane protein</topology>
    </subcellularLocation>
    <subcellularLocation>
        <location evidence="7">Membrane</location>
        <topology evidence="7">Multi-pass membrane protein</topology>
    </subcellularLocation>
</comment>
<feature type="transmembrane region" description="Helical" evidence="8">
    <location>
        <begin position="242"/>
        <end position="266"/>
    </location>
</feature>
<keyword evidence="11" id="KW-1185">Reference proteome</keyword>
<evidence type="ECO:0000256" key="2">
    <source>
        <dbReference type="ARBA" id="ARBA00005346"/>
    </source>
</evidence>
<feature type="domain" description="NADH:quinone oxidoreductase/Mrp antiporter transmembrane" evidence="9">
    <location>
        <begin position="126"/>
        <end position="417"/>
    </location>
</feature>
<dbReference type="GO" id="GO:0008137">
    <property type="term" value="F:NADH dehydrogenase (ubiquinone) activity"/>
    <property type="evidence" value="ECO:0007669"/>
    <property type="project" value="InterPro"/>
</dbReference>
<gene>
    <name evidence="10" type="ORF">SAMN03097708_01308</name>
</gene>
<name>A0A1G5Q4J1_9GAMM</name>
<accession>A0A1G5Q4J1</accession>
<dbReference type="NCBIfam" id="NF009309">
    <property type="entry name" value="PRK12666.1"/>
    <property type="match status" value="1"/>
</dbReference>
<evidence type="ECO:0000256" key="3">
    <source>
        <dbReference type="ARBA" id="ARBA00022475"/>
    </source>
</evidence>
<dbReference type="PANTHER" id="PTHR42703:SF1">
    <property type="entry name" value="NA(+)_H(+) ANTIPORTER SUBUNIT D1"/>
    <property type="match status" value="1"/>
</dbReference>
<feature type="transmembrane region" description="Helical" evidence="8">
    <location>
        <begin position="161"/>
        <end position="183"/>
    </location>
</feature>
<dbReference type="GO" id="GO:0042773">
    <property type="term" value="P:ATP synthesis coupled electron transport"/>
    <property type="evidence" value="ECO:0007669"/>
    <property type="project" value="InterPro"/>
</dbReference>
<dbReference type="STRING" id="415747.SAMN03097708_01308"/>
<feature type="transmembrane region" description="Helical" evidence="8">
    <location>
        <begin position="6"/>
        <end position="23"/>
    </location>
</feature>
<feature type="transmembrane region" description="Helical" evidence="8">
    <location>
        <begin position="408"/>
        <end position="427"/>
    </location>
</feature>
<evidence type="ECO:0000256" key="4">
    <source>
        <dbReference type="ARBA" id="ARBA00022692"/>
    </source>
</evidence>
<feature type="transmembrane region" description="Helical" evidence="8">
    <location>
        <begin position="70"/>
        <end position="96"/>
    </location>
</feature>
<evidence type="ECO:0000259" key="9">
    <source>
        <dbReference type="Pfam" id="PF00361"/>
    </source>
</evidence>
<dbReference type="Proteomes" id="UP000199648">
    <property type="component" value="Unassembled WGS sequence"/>
</dbReference>
<feature type="transmembrane region" description="Helical" evidence="8">
    <location>
        <begin position="448"/>
        <end position="474"/>
    </location>
</feature>
<proteinExistence type="inferred from homology"/>
<feature type="transmembrane region" description="Helical" evidence="8">
    <location>
        <begin position="32"/>
        <end position="50"/>
    </location>
</feature>
<reference evidence="10 11" key="1">
    <citation type="submission" date="2016-10" db="EMBL/GenBank/DDBJ databases">
        <authorList>
            <person name="de Groot N.N."/>
        </authorList>
    </citation>
    <scope>NUCLEOTIDE SEQUENCE [LARGE SCALE GENOMIC DNA]</scope>
    <source>
        <strain evidence="10 11">HLD2</strain>
    </source>
</reference>
<evidence type="ECO:0000256" key="1">
    <source>
        <dbReference type="ARBA" id="ARBA00004651"/>
    </source>
</evidence>
<sequence length="506" mass="52430">MSEMLILPIVVPLLAGALLLVGASRKLHWHRAISTGATMLMLIVAVRLLLHSGDGSVEAYLVGNWPAPFGIVLVLDRLAALMLLLTAILAVGALAYGMLGTDRTAPGFHALFMFQLLGLNGAFLTGDLFNLFVFFEILLLASYGLLLHGGGAARTRAGLHYVVINLVGSSLFLIALGLIYGVTGTLNMAHLAERLATLDAADVPLAGAGALLLLVVFGLKAAVLPLHFWLPHAYGNASAPVAALFAIMTKVGIYAIVRVFELVFGYGDGPLADVAGPWLLPASLLTLVIGTVGVATSRDLREMVGYLIIVSVGMLLVGIGLGTETGLTGSLYYLIHTTLVTGGLFLLADVIARGRPRGSRIVLGPRPPDSAVIGVLFLLGAIAIAGMPPLSGLIGKLLILTAAQTSPWAVWVWATILGSSLFVLVGLTRAGSTLFWHGDTIGTNRGTLRILPAALLIGTSPLLVAFGGAVSGFAEATALQVLNGTAYVEAVLGLAPTASIPQEASP</sequence>
<feature type="transmembrane region" description="Helical" evidence="8">
    <location>
        <begin position="371"/>
        <end position="388"/>
    </location>
</feature>
<dbReference type="EMBL" id="FMWD01000003">
    <property type="protein sequence ID" value="SCZ56219.1"/>
    <property type="molecule type" value="Genomic_DNA"/>
</dbReference>
<dbReference type="PRINTS" id="PR01437">
    <property type="entry name" value="NUOXDRDTASE4"/>
</dbReference>
<keyword evidence="6 8" id="KW-0472">Membrane</keyword>
<dbReference type="InterPro" id="IPR003918">
    <property type="entry name" value="NADH_UbQ_OxRdtase"/>
</dbReference>
<dbReference type="RefSeq" id="WP_175452471.1">
    <property type="nucleotide sequence ID" value="NZ_FMWD01000003.1"/>
</dbReference>
<dbReference type="InterPro" id="IPR050586">
    <property type="entry name" value="CPA3_Na-H_Antiporter_D"/>
</dbReference>
<comment type="similarity">
    <text evidence="2">Belongs to the CPA3 antiporters (TC 2.A.63) subunit D family.</text>
</comment>
<evidence type="ECO:0000256" key="5">
    <source>
        <dbReference type="ARBA" id="ARBA00022989"/>
    </source>
</evidence>
<feature type="transmembrane region" description="Helical" evidence="8">
    <location>
        <begin position="278"/>
        <end position="296"/>
    </location>
</feature>
<evidence type="ECO:0000256" key="8">
    <source>
        <dbReference type="SAM" id="Phobius"/>
    </source>
</evidence>
<protein>
    <submittedName>
        <fullName evidence="10">Multisubunit potassium/proton antiporter, PhaD subunit</fullName>
    </submittedName>
</protein>
<keyword evidence="3" id="KW-1003">Cell membrane</keyword>
<dbReference type="InterPro" id="IPR001750">
    <property type="entry name" value="ND/Mrp_TM"/>
</dbReference>
<evidence type="ECO:0000313" key="10">
    <source>
        <dbReference type="EMBL" id="SCZ56219.1"/>
    </source>
</evidence>
<evidence type="ECO:0000256" key="7">
    <source>
        <dbReference type="RuleBase" id="RU000320"/>
    </source>
</evidence>
<evidence type="ECO:0000256" key="6">
    <source>
        <dbReference type="ARBA" id="ARBA00023136"/>
    </source>
</evidence>
<evidence type="ECO:0000313" key="11">
    <source>
        <dbReference type="Proteomes" id="UP000199648"/>
    </source>
</evidence>
<dbReference type="GO" id="GO:0005886">
    <property type="term" value="C:plasma membrane"/>
    <property type="evidence" value="ECO:0007669"/>
    <property type="project" value="UniProtKB-SubCell"/>
</dbReference>
<organism evidence="10 11">
    <name type="scientific">Thiohalomonas denitrificans</name>
    <dbReference type="NCBI Taxonomy" id="415747"/>
    <lineage>
        <taxon>Bacteria</taxon>
        <taxon>Pseudomonadati</taxon>
        <taxon>Pseudomonadota</taxon>
        <taxon>Gammaproteobacteria</taxon>
        <taxon>Thiohalomonadales</taxon>
        <taxon>Thiohalomonadaceae</taxon>
        <taxon>Thiohalomonas</taxon>
    </lineage>
</organism>
<keyword evidence="4 7" id="KW-0812">Transmembrane</keyword>
<feature type="transmembrane region" description="Helical" evidence="8">
    <location>
        <begin position="131"/>
        <end position="149"/>
    </location>
</feature>
<feature type="transmembrane region" description="Helical" evidence="8">
    <location>
        <begin position="303"/>
        <end position="321"/>
    </location>
</feature>
<feature type="transmembrane region" description="Helical" evidence="8">
    <location>
        <begin position="108"/>
        <end position="125"/>
    </location>
</feature>
<feature type="transmembrane region" description="Helical" evidence="8">
    <location>
        <begin position="333"/>
        <end position="351"/>
    </location>
</feature>
<keyword evidence="5 8" id="KW-1133">Transmembrane helix</keyword>
<dbReference type="PANTHER" id="PTHR42703">
    <property type="entry name" value="NADH DEHYDROGENASE"/>
    <property type="match status" value="1"/>
</dbReference>
<dbReference type="AlphaFoldDB" id="A0A1G5Q4J1"/>
<feature type="transmembrane region" description="Helical" evidence="8">
    <location>
        <begin position="203"/>
        <end position="230"/>
    </location>
</feature>